<gene>
    <name evidence="1" type="ORF">EZS28_008040</name>
</gene>
<reference evidence="1 2" key="1">
    <citation type="submission" date="2019-03" db="EMBL/GenBank/DDBJ databases">
        <title>Single cell metagenomics reveals metabolic interactions within the superorganism composed of flagellate Streblomastix strix and complex community of Bacteroidetes bacteria on its surface.</title>
        <authorList>
            <person name="Treitli S.C."/>
            <person name="Kolisko M."/>
            <person name="Husnik F."/>
            <person name="Keeling P."/>
            <person name="Hampl V."/>
        </authorList>
    </citation>
    <scope>NUCLEOTIDE SEQUENCE [LARGE SCALE GENOMIC DNA]</scope>
    <source>
        <strain evidence="1">ST1C</strain>
    </source>
</reference>
<organism evidence="1 2">
    <name type="scientific">Streblomastix strix</name>
    <dbReference type="NCBI Taxonomy" id="222440"/>
    <lineage>
        <taxon>Eukaryota</taxon>
        <taxon>Metamonada</taxon>
        <taxon>Preaxostyla</taxon>
        <taxon>Oxymonadida</taxon>
        <taxon>Streblomastigidae</taxon>
        <taxon>Streblomastix</taxon>
    </lineage>
</organism>
<protein>
    <submittedName>
        <fullName evidence="1">Uncharacterized protein</fullName>
    </submittedName>
</protein>
<dbReference type="Proteomes" id="UP000324800">
    <property type="component" value="Unassembled WGS sequence"/>
</dbReference>
<dbReference type="AlphaFoldDB" id="A0A5J4WNL8"/>
<proteinExistence type="predicted"/>
<accession>A0A5J4WNL8</accession>
<evidence type="ECO:0000313" key="1">
    <source>
        <dbReference type="EMBL" id="KAA6396428.1"/>
    </source>
</evidence>
<comment type="caution">
    <text evidence="1">The sequence shown here is derived from an EMBL/GenBank/DDBJ whole genome shotgun (WGS) entry which is preliminary data.</text>
</comment>
<evidence type="ECO:0000313" key="2">
    <source>
        <dbReference type="Proteomes" id="UP000324800"/>
    </source>
</evidence>
<name>A0A5J4WNL8_9EUKA</name>
<sequence>MQSFYIIEVEAENLTINQTNSFNKCESQQGSGGGIYELISGSGNLTIKGDIISGTQCSFTECKRNGKNGGGIYAEVGDNSIFNLNETLIKLCQAQVGSSKQSGFGGGIFLVVMNDYNVSNLGIDPSKEYFSQVMKQRYWTPPILLPIRIADAVIEGYNKLWYYQYRDSQLQGRDIYGCGWSDDPCRTFEFGLQEVSLGIEGNETSLIENKTIMIYDDTNGYDQVNTIELNQLER</sequence>
<dbReference type="EMBL" id="SNRW01001429">
    <property type="protein sequence ID" value="KAA6396428.1"/>
    <property type="molecule type" value="Genomic_DNA"/>
</dbReference>